<evidence type="ECO:0000256" key="3">
    <source>
        <dbReference type="ARBA" id="ARBA00022777"/>
    </source>
</evidence>
<dbReference type="CDD" id="cd14014">
    <property type="entry name" value="STKc_PknB_like"/>
    <property type="match status" value="1"/>
</dbReference>
<dbReference type="PROSITE" id="PS00108">
    <property type="entry name" value="PROTEIN_KINASE_ST"/>
    <property type="match status" value="1"/>
</dbReference>
<dbReference type="Pfam" id="PF00069">
    <property type="entry name" value="Pkinase"/>
    <property type="match status" value="1"/>
</dbReference>
<keyword evidence="7" id="KW-1185">Reference proteome</keyword>
<evidence type="ECO:0000256" key="2">
    <source>
        <dbReference type="ARBA" id="ARBA00022741"/>
    </source>
</evidence>
<dbReference type="InterPro" id="IPR000719">
    <property type="entry name" value="Prot_kinase_dom"/>
</dbReference>
<proteinExistence type="predicted"/>
<dbReference type="InterPro" id="IPR008271">
    <property type="entry name" value="Ser/Thr_kinase_AS"/>
</dbReference>
<dbReference type="PANTHER" id="PTHR43289">
    <property type="entry name" value="MITOGEN-ACTIVATED PROTEIN KINASE KINASE KINASE 20-RELATED"/>
    <property type="match status" value="1"/>
</dbReference>
<evidence type="ECO:0000313" key="6">
    <source>
        <dbReference type="EMBL" id="TDR14640.1"/>
    </source>
</evidence>
<dbReference type="Gene3D" id="1.10.510.10">
    <property type="entry name" value="Transferase(Phosphotransferase) domain 1"/>
    <property type="match status" value="1"/>
</dbReference>
<accession>A0A4R6XAI6</accession>
<gene>
    <name evidence="6" type="ORF">C8D91_2911</name>
</gene>
<dbReference type="GO" id="GO:0005524">
    <property type="term" value="F:ATP binding"/>
    <property type="evidence" value="ECO:0007669"/>
    <property type="project" value="UniProtKB-KW"/>
</dbReference>
<keyword evidence="1" id="KW-0808">Transferase</keyword>
<dbReference type="OrthoDB" id="9801841at2"/>
<evidence type="ECO:0000313" key="7">
    <source>
        <dbReference type="Proteomes" id="UP000295724"/>
    </source>
</evidence>
<keyword evidence="3 6" id="KW-0418">Kinase</keyword>
<dbReference type="InterPro" id="IPR011990">
    <property type="entry name" value="TPR-like_helical_dom_sf"/>
</dbReference>
<protein>
    <submittedName>
        <fullName evidence="6">Protein kinase-like protein</fullName>
    </submittedName>
</protein>
<dbReference type="Gene3D" id="1.25.40.10">
    <property type="entry name" value="Tetratricopeptide repeat domain"/>
    <property type="match status" value="1"/>
</dbReference>
<comment type="caution">
    <text evidence="6">The sequence shown here is derived from an EMBL/GenBank/DDBJ whole genome shotgun (WGS) entry which is preliminary data.</text>
</comment>
<reference evidence="6 7" key="1">
    <citation type="submission" date="2019-03" db="EMBL/GenBank/DDBJ databases">
        <title>Genomic Encyclopedia of Type Strains, Phase IV (KMG-IV): sequencing the most valuable type-strain genomes for metagenomic binning, comparative biology and taxonomic classification.</title>
        <authorList>
            <person name="Goeker M."/>
        </authorList>
    </citation>
    <scope>NUCLEOTIDE SEQUENCE [LARGE SCALE GENOMIC DNA]</scope>
    <source>
        <strain evidence="6 7">DSM 25488</strain>
    </source>
</reference>
<dbReference type="PANTHER" id="PTHR43289:SF34">
    <property type="entry name" value="SERINE_THREONINE-PROTEIN KINASE YBDM-RELATED"/>
    <property type="match status" value="1"/>
</dbReference>
<dbReference type="Proteomes" id="UP000295724">
    <property type="component" value="Unassembled WGS sequence"/>
</dbReference>
<feature type="domain" description="Protein kinase" evidence="5">
    <location>
        <begin position="87"/>
        <end position="358"/>
    </location>
</feature>
<evidence type="ECO:0000259" key="5">
    <source>
        <dbReference type="PROSITE" id="PS50011"/>
    </source>
</evidence>
<keyword evidence="2" id="KW-0547">Nucleotide-binding</keyword>
<dbReference type="SUPFAM" id="SSF56112">
    <property type="entry name" value="Protein kinase-like (PK-like)"/>
    <property type="match status" value="1"/>
</dbReference>
<dbReference type="RefSeq" id="WP_099017489.1">
    <property type="nucleotide sequence ID" value="NZ_NIHB01000001.1"/>
</dbReference>
<dbReference type="AlphaFoldDB" id="A0A4R6XAI6"/>
<dbReference type="GO" id="GO:0004674">
    <property type="term" value="F:protein serine/threonine kinase activity"/>
    <property type="evidence" value="ECO:0007669"/>
    <property type="project" value="TreeGrafter"/>
</dbReference>
<sequence length="1095" mass="124503">MAEPPSNDIEQNGTKNAVDYQLLDRLVDENPTLSDEQILQKYQQHKNSPQVTVALLSEDLNDATKVILASALPDHHDPKSTHSQAQYRIEKRIDSGGQSHVYLAHRNDGTYQNTVVIKVLNQSIEGDTQKQQLMAEMQILADLKHPNIVSILDAGIDEQQRPWLMLEFIAGEHIDQFINKHQLSPDQLSELFIQIAKALKYIHHNQVVHADIKPANILVKMLDDQPQAVIIDFGIATTDNSQQATSCYVFATPAFASPEQLNHELTAVDHRSDIYSMGQLMQYLIENQSQAHPNILWINQDLAAIIEQCTASLPEKRYQDMQSLILDLQRHRAGDVVSVRPTDLGQKLSRTLSKHKWLFIMLLFIVCVAGFFINHSIQQNKQNLALVQGAESSQHYWQQADDISNQSRLIYALPKRNIEPDFKRLNDQFDRLLNQMLHESAATQKLAFAAMADAAISLGRHETAHELLIKANSNNPLNAAIKFKLGKSYLMLYQNEVQSLQNYAQMAQRQEQRQRLQNKYFVPALNLFDAVEDHVNNDPLISSLLHYFEGRYDQALQQLESSDSQLLWPIERLLLAAQITQEQANQLLLKSKTDQAIILLEQALGSLSQAKQIARSHPMVHQQLCQTESLLLQLNQNQLVSRINACDELLEVLPHTANAILVAADAYAQLAKSWLDRGQSPAQLLSRSRLILDHAWSAEPKKLQAHAEQLKGHLLNTEGKWHLYSDQEFMPFFKQAIKHHQSAVDRLPNNYSAQLELATAWYNLANNTSYDKEQTERYFERATERLSSLTQHADSTEFLPAFLVRVLTDHAYIRYQNGLPADQQLNQANQWLDQTQAKSPESQYAQLAAATLYWTYTDYRVLQGIDPEPYLSAAIDAFDQVIVSEASQWTNRYNQISVMLSGVTYYLELGQPQSQQLEHIKEKLELLESWISASINLDSHWGYYHNMLAYNQLLLNENPSNNLKAAWQRNTSCADSPIDGSVCYAQMATSLVTESKWNASQPTLMIDHHQNYLPQLQLGIKQHPNNHILLARFGQYLWLNSQLKQSDLGSKLTALNQARAHLLMAIAGNPLLAEKFSNDVSSIEAVLEQWNKVSD</sequence>
<name>A0A4R6XAI6_9GAMM</name>
<dbReference type="PROSITE" id="PS50011">
    <property type="entry name" value="PROTEIN_KINASE_DOM"/>
    <property type="match status" value="1"/>
</dbReference>
<organism evidence="6 7">
    <name type="scientific">Marinicella litoralis</name>
    <dbReference type="NCBI Taxonomy" id="644220"/>
    <lineage>
        <taxon>Bacteria</taxon>
        <taxon>Pseudomonadati</taxon>
        <taxon>Pseudomonadota</taxon>
        <taxon>Gammaproteobacteria</taxon>
        <taxon>Lysobacterales</taxon>
        <taxon>Marinicellaceae</taxon>
        <taxon>Marinicella</taxon>
    </lineage>
</organism>
<dbReference type="InterPro" id="IPR011009">
    <property type="entry name" value="Kinase-like_dom_sf"/>
</dbReference>
<dbReference type="SMART" id="SM00220">
    <property type="entry name" value="S_TKc"/>
    <property type="match status" value="1"/>
</dbReference>
<evidence type="ECO:0000256" key="1">
    <source>
        <dbReference type="ARBA" id="ARBA00022679"/>
    </source>
</evidence>
<keyword evidence="4" id="KW-0067">ATP-binding</keyword>
<evidence type="ECO:0000256" key="4">
    <source>
        <dbReference type="ARBA" id="ARBA00022840"/>
    </source>
</evidence>
<dbReference type="EMBL" id="SNZB01000009">
    <property type="protein sequence ID" value="TDR14640.1"/>
    <property type="molecule type" value="Genomic_DNA"/>
</dbReference>